<dbReference type="Pfam" id="PF00419">
    <property type="entry name" value="Fimbrial"/>
    <property type="match status" value="1"/>
</dbReference>
<organism evidence="2 3">
    <name type="scientific">Pseudoxanthomonas indica</name>
    <dbReference type="NCBI Taxonomy" id="428993"/>
    <lineage>
        <taxon>Bacteria</taxon>
        <taxon>Pseudomonadati</taxon>
        <taxon>Pseudomonadota</taxon>
        <taxon>Gammaproteobacteria</taxon>
        <taxon>Lysobacterales</taxon>
        <taxon>Lysobacteraceae</taxon>
        <taxon>Pseudoxanthomonas</taxon>
    </lineage>
</organism>
<dbReference type="GO" id="GO:0009289">
    <property type="term" value="C:pilus"/>
    <property type="evidence" value="ECO:0007669"/>
    <property type="project" value="InterPro"/>
</dbReference>
<reference evidence="2 3" key="1">
    <citation type="submission" date="2017-02" db="EMBL/GenBank/DDBJ databases">
        <authorList>
            <person name="Peterson S.W."/>
        </authorList>
    </citation>
    <scope>NUCLEOTIDE SEQUENCE [LARGE SCALE GENOMIC DNA]</scope>
    <source>
        <strain evidence="2 3">P15</strain>
    </source>
</reference>
<evidence type="ECO:0000313" key="3">
    <source>
        <dbReference type="Proteomes" id="UP000190341"/>
    </source>
</evidence>
<evidence type="ECO:0000259" key="1">
    <source>
        <dbReference type="Pfam" id="PF00419"/>
    </source>
</evidence>
<dbReference type="PANTHER" id="PTHR33420">
    <property type="entry name" value="FIMBRIAL SUBUNIT ELFA-RELATED"/>
    <property type="match status" value="1"/>
</dbReference>
<evidence type="ECO:0000313" key="2">
    <source>
        <dbReference type="EMBL" id="SKC73127.1"/>
    </source>
</evidence>
<name>A0A1T5LAQ6_9GAMM</name>
<proteinExistence type="predicted"/>
<dbReference type="InterPro" id="IPR008966">
    <property type="entry name" value="Adhesion_dom_sf"/>
</dbReference>
<dbReference type="GO" id="GO:0043709">
    <property type="term" value="P:cell adhesion involved in single-species biofilm formation"/>
    <property type="evidence" value="ECO:0007669"/>
    <property type="project" value="TreeGrafter"/>
</dbReference>
<keyword evidence="3" id="KW-1185">Reference proteome</keyword>
<dbReference type="InterPro" id="IPR036937">
    <property type="entry name" value="Adhesion_dom_fimbrial_sf"/>
</dbReference>
<dbReference type="SUPFAM" id="SSF49401">
    <property type="entry name" value="Bacterial adhesins"/>
    <property type="match status" value="1"/>
</dbReference>
<dbReference type="STRING" id="428993.SAMN06296058_2218"/>
<dbReference type="PANTHER" id="PTHR33420:SF26">
    <property type="entry name" value="FIMBRIAL SUBUNIT"/>
    <property type="match status" value="1"/>
</dbReference>
<dbReference type="AlphaFoldDB" id="A0A1T5LAQ6"/>
<dbReference type="Gene3D" id="2.60.40.1090">
    <property type="entry name" value="Fimbrial-type adhesion domain"/>
    <property type="match status" value="1"/>
</dbReference>
<dbReference type="RefSeq" id="WP_079724599.1">
    <property type="nucleotide sequence ID" value="NZ_FUZV01000002.1"/>
</dbReference>
<dbReference type="InterPro" id="IPR050263">
    <property type="entry name" value="Bact_Fimbrial_Adh_Pro"/>
</dbReference>
<protein>
    <submittedName>
        <fullName evidence="2">Major type 1 subunit fimbrin (Pilin)</fullName>
    </submittedName>
</protein>
<dbReference type="EMBL" id="FUZV01000002">
    <property type="protein sequence ID" value="SKC73127.1"/>
    <property type="molecule type" value="Genomic_DNA"/>
</dbReference>
<dbReference type="Gene3D" id="2.60.40.3310">
    <property type="match status" value="1"/>
</dbReference>
<dbReference type="InterPro" id="IPR000259">
    <property type="entry name" value="Adhesion_dom_fimbrial"/>
</dbReference>
<sequence>MQSQSQMRRSATTTHSTRVNPGWLRWQRTMVAQGLLVLFAFWVMGSAHAAYRCNTRTPADIDLPFAKTISVPPGLKAGSAITAWTAVDSIEKAYVCATRERDRIGVYNVGINLSPSGYTYGTNPQYTVWKTNLTGVGVAVRTWTYLRWIVGVQGGCSDGWRGPTNLTTTAIVTGSGVGSASGASASCGGTLIQSAGWGGKSEAILVKIGDVSPGSFKRTQIYAMRIGGSGDSWYGAGTYDRKYYLGSTSFTRPTCSTPDVTVDMGKHSNGSFAGVGSTLAPVKFTVSINSCPTGYSKVSYLFSSLQAVDNDMGLLKMTSTSSAKGIGLKLMRSDGSALKMQAWNKLDDYQSSKGGDSKITLRAALYRTGEVSPGNFSSEVLLTMGYE</sequence>
<gene>
    <name evidence="2" type="ORF">SAMN06296058_2218</name>
</gene>
<accession>A0A1T5LAQ6</accession>
<feature type="domain" description="Fimbrial-type adhesion" evidence="1">
    <location>
        <begin position="255"/>
        <end position="386"/>
    </location>
</feature>
<dbReference type="Proteomes" id="UP000190341">
    <property type="component" value="Unassembled WGS sequence"/>
</dbReference>
<dbReference type="OrthoDB" id="6052505at2"/>